<dbReference type="GO" id="GO:0055085">
    <property type="term" value="P:transmembrane transport"/>
    <property type="evidence" value="ECO:0007669"/>
    <property type="project" value="InterPro"/>
</dbReference>
<keyword evidence="3" id="KW-1185">Reference proteome</keyword>
<dbReference type="EMBL" id="RIAX01000004">
    <property type="protein sequence ID" value="RNF39777.1"/>
    <property type="molecule type" value="Genomic_DNA"/>
</dbReference>
<keyword evidence="1" id="KW-0732">Signal</keyword>
<evidence type="ECO:0000313" key="3">
    <source>
        <dbReference type="Proteomes" id="UP000275473"/>
    </source>
</evidence>
<dbReference type="AlphaFoldDB" id="A0A3M8P7Y7"/>
<proteinExistence type="predicted"/>
<accession>A0A3M8P7Y7</accession>
<evidence type="ECO:0000256" key="1">
    <source>
        <dbReference type="ARBA" id="ARBA00022729"/>
    </source>
</evidence>
<protein>
    <recommendedName>
        <fullName evidence="4">TRAP transporter substrate-binding protein</fullName>
    </recommendedName>
</protein>
<evidence type="ECO:0000313" key="2">
    <source>
        <dbReference type="EMBL" id="RNF39777.1"/>
    </source>
</evidence>
<gene>
    <name evidence="2" type="ORF">EEX84_07360</name>
</gene>
<dbReference type="Pfam" id="PF03480">
    <property type="entry name" value="DctP"/>
    <property type="match status" value="1"/>
</dbReference>
<dbReference type="Gene3D" id="3.40.190.170">
    <property type="entry name" value="Bacterial extracellular solute-binding protein, family 7"/>
    <property type="match status" value="1"/>
</dbReference>
<sequence>MTMNYNLTLKNFTFISLTLVLILVLAACSSEETNSQGEADASEEEIYNIKVATALDLTNKQMAGFPIFKEIIEETSDGRIQIEHVGGPEAIPGFNQGEAVSNGTVDMSWVFSSYYAESVPEALVSNFTELSYEEEIERGSFEYLSELHENAMNVKVLGRGAQGKYSIFLNDEVNSTEDFAGLKIRGTATYAPLLQGLGADAISMEGGEIYTALERGMIDGFAWANYSVTDLGVQELVNYQVVPDFNTNDLLILMNANTMENLPEDLQELVREAAIQSYYEMAEGVEKVIEEEHASLKETGTEFIELEDSEKFQTIALEQSWEWLNTRINSDISELEKYFRK</sequence>
<dbReference type="Proteomes" id="UP000275473">
    <property type="component" value="Unassembled WGS sequence"/>
</dbReference>
<organism evidence="2 3">
    <name type="scientific">Planococcus salinus</name>
    <dbReference type="NCBI Taxonomy" id="1848460"/>
    <lineage>
        <taxon>Bacteria</taxon>
        <taxon>Bacillati</taxon>
        <taxon>Bacillota</taxon>
        <taxon>Bacilli</taxon>
        <taxon>Bacillales</taxon>
        <taxon>Caryophanaceae</taxon>
        <taxon>Planococcus</taxon>
    </lineage>
</organism>
<dbReference type="NCBIfam" id="NF037995">
    <property type="entry name" value="TRAP_S1"/>
    <property type="match status" value="1"/>
</dbReference>
<dbReference type="InterPro" id="IPR038404">
    <property type="entry name" value="TRAP_DctP_sf"/>
</dbReference>
<comment type="caution">
    <text evidence="2">The sequence shown here is derived from an EMBL/GenBank/DDBJ whole genome shotgun (WGS) entry which is preliminary data.</text>
</comment>
<reference evidence="2 3" key="1">
    <citation type="journal article" date="2018" name="Int. J. Syst. Evol. Microbiol.">
        <title>Planococcus salinus sp. nov., a moderately halophilic bacterium isolated from a saline-alkali soil.</title>
        <authorList>
            <person name="Gan L."/>
        </authorList>
    </citation>
    <scope>NUCLEOTIDE SEQUENCE [LARGE SCALE GENOMIC DNA]</scope>
    <source>
        <strain evidence="2 3">LCB217</strain>
    </source>
</reference>
<evidence type="ECO:0008006" key="4">
    <source>
        <dbReference type="Google" id="ProtNLM"/>
    </source>
</evidence>
<dbReference type="PANTHER" id="PTHR33376:SF5">
    <property type="entry name" value="EXTRACYTOPLASMIC SOLUTE RECEPTOR PROTEIN"/>
    <property type="match status" value="1"/>
</dbReference>
<dbReference type="PANTHER" id="PTHR33376">
    <property type="match status" value="1"/>
</dbReference>
<name>A0A3M8P7Y7_9BACL</name>
<dbReference type="InterPro" id="IPR018389">
    <property type="entry name" value="DctP_fam"/>
</dbReference>